<sequence>NLDSLSREILVIQMVDLDVTSPELIAGQRTQVNATLGDSASVGAAGLSVGQTIATSNKTIVADAGAAMAVAFDNQEPKFAQMSDTPLFVSATDDLFLAVQGANNGGVVGQGQCRIFARRARADADTYAAILTSQFNS</sequence>
<proteinExistence type="predicted"/>
<organism evidence="1">
    <name type="scientific">marine sediment metagenome</name>
    <dbReference type="NCBI Taxonomy" id="412755"/>
    <lineage>
        <taxon>unclassified sequences</taxon>
        <taxon>metagenomes</taxon>
        <taxon>ecological metagenomes</taxon>
    </lineage>
</organism>
<feature type="non-terminal residue" evidence="1">
    <location>
        <position position="1"/>
    </location>
</feature>
<dbReference type="AlphaFoldDB" id="X1T404"/>
<dbReference type="EMBL" id="BARW01010943">
    <property type="protein sequence ID" value="GAI82355.1"/>
    <property type="molecule type" value="Genomic_DNA"/>
</dbReference>
<gene>
    <name evidence="1" type="ORF">S12H4_21314</name>
</gene>
<evidence type="ECO:0000313" key="1">
    <source>
        <dbReference type="EMBL" id="GAI82355.1"/>
    </source>
</evidence>
<protein>
    <submittedName>
        <fullName evidence="1">Uncharacterized protein</fullName>
    </submittedName>
</protein>
<reference evidence="1" key="1">
    <citation type="journal article" date="2014" name="Front. Microbiol.">
        <title>High frequency of phylogenetically diverse reductive dehalogenase-homologous genes in deep subseafloor sedimentary metagenomes.</title>
        <authorList>
            <person name="Kawai M."/>
            <person name="Futagami T."/>
            <person name="Toyoda A."/>
            <person name="Takaki Y."/>
            <person name="Nishi S."/>
            <person name="Hori S."/>
            <person name="Arai W."/>
            <person name="Tsubouchi T."/>
            <person name="Morono Y."/>
            <person name="Uchiyama I."/>
            <person name="Ito T."/>
            <person name="Fujiyama A."/>
            <person name="Inagaki F."/>
            <person name="Takami H."/>
        </authorList>
    </citation>
    <scope>NUCLEOTIDE SEQUENCE</scope>
    <source>
        <strain evidence="1">Expedition CK06-06</strain>
    </source>
</reference>
<name>X1T404_9ZZZZ</name>
<comment type="caution">
    <text evidence="1">The sequence shown here is derived from an EMBL/GenBank/DDBJ whole genome shotgun (WGS) entry which is preliminary data.</text>
</comment>
<accession>X1T404</accession>